<evidence type="ECO:0008006" key="3">
    <source>
        <dbReference type="Google" id="ProtNLM"/>
    </source>
</evidence>
<reference evidence="1 2" key="1">
    <citation type="journal article" date="2011" name="J. Bacteriol.">
        <title>Draft genome sequence of Caloramator australicus strain RC3T, a thermoanaerobe from the Great Artesian Basin of Australia.</title>
        <authorList>
            <person name="Ogg C.D."/>
            <person name="Patel B.K.C."/>
        </authorList>
    </citation>
    <scope>NUCLEOTIDE SEQUENCE [LARGE SCALE GENOMIC DNA]</scope>
    <source>
        <strain evidence="1 2">RC3</strain>
    </source>
</reference>
<proteinExistence type="predicted"/>
<dbReference type="RefSeq" id="WP_008907507.1">
    <property type="nucleotide sequence ID" value="NZ_CAKP01000003.1"/>
</dbReference>
<keyword evidence="2" id="KW-1185">Reference proteome</keyword>
<accession>G0V3U4</accession>
<name>G0V3U4_9CLOT</name>
<dbReference type="STRING" id="857293.CAAU_0134"/>
<evidence type="ECO:0000313" key="2">
    <source>
        <dbReference type="Proteomes" id="UP000007652"/>
    </source>
</evidence>
<gene>
    <name evidence="1" type="ORF">CAAU_0134</name>
</gene>
<evidence type="ECO:0000313" key="1">
    <source>
        <dbReference type="EMBL" id="CCC57784.1"/>
    </source>
</evidence>
<comment type="caution">
    <text evidence="1">The sequence shown here is derived from an EMBL/GenBank/DDBJ whole genome shotgun (WGS) entry which is preliminary data.</text>
</comment>
<dbReference type="OrthoDB" id="9797117at2"/>
<protein>
    <recommendedName>
        <fullName evidence="3">DUF3842 family protein</fullName>
    </recommendedName>
</protein>
<dbReference type="InterPro" id="IPR024208">
    <property type="entry name" value="DUF3842"/>
</dbReference>
<dbReference type="Pfam" id="PF12953">
    <property type="entry name" value="DUF3842"/>
    <property type="match status" value="1"/>
</dbReference>
<dbReference type="eggNOG" id="ENOG503194H">
    <property type="taxonomic scope" value="Bacteria"/>
</dbReference>
<dbReference type="EMBL" id="CAKP01000003">
    <property type="protein sequence ID" value="CCC57784.1"/>
    <property type="molecule type" value="Genomic_DNA"/>
</dbReference>
<organism evidence="1 2">
    <name type="scientific">Caloramator australicus RC3</name>
    <dbReference type="NCBI Taxonomy" id="857293"/>
    <lineage>
        <taxon>Bacteria</taxon>
        <taxon>Bacillati</taxon>
        <taxon>Bacillota</taxon>
        <taxon>Clostridia</taxon>
        <taxon>Eubacteriales</taxon>
        <taxon>Clostridiaceae</taxon>
        <taxon>Caloramator</taxon>
    </lineage>
</organism>
<dbReference type="Proteomes" id="UP000007652">
    <property type="component" value="Unassembled WGS sequence"/>
</dbReference>
<dbReference type="AlphaFoldDB" id="G0V3U4"/>
<sequence>MKIAVIDGQGAGLGKTFIKECKRAFKNNVYIFALGTNEIATLNMLKNGADEGFTGEIRIVDFLTKNKIDAIVGPIGILIGGGIGGEITSNISKVIFNLDCIKYIIPLQKHGIFIPGTRNLAIREIIKEIIEDIRCKNF</sequence>